<dbReference type="InterPro" id="IPR024072">
    <property type="entry name" value="DHFR-like_dom_sf"/>
</dbReference>
<keyword evidence="3" id="KW-1185">Reference proteome</keyword>
<proteinExistence type="predicted"/>
<dbReference type="InterPro" id="IPR002734">
    <property type="entry name" value="RibDG_C"/>
</dbReference>
<dbReference type="EMBL" id="FOMS01000021">
    <property type="protein sequence ID" value="SFE89731.1"/>
    <property type="molecule type" value="Genomic_DNA"/>
</dbReference>
<gene>
    <name evidence="2" type="ORF">SAMN04515678_12149</name>
</gene>
<accession>A0A1I2EB78</accession>
<evidence type="ECO:0000313" key="3">
    <source>
        <dbReference type="Proteomes" id="UP000325289"/>
    </source>
</evidence>
<evidence type="ECO:0000259" key="1">
    <source>
        <dbReference type="Pfam" id="PF01872"/>
    </source>
</evidence>
<dbReference type="Pfam" id="PF01872">
    <property type="entry name" value="RibD_C"/>
    <property type="match status" value="1"/>
</dbReference>
<name>A0A1I2EB78_9RHOB</name>
<organism evidence="2 3">
    <name type="scientific">Roseivivax sediminis</name>
    <dbReference type="NCBI Taxonomy" id="936889"/>
    <lineage>
        <taxon>Bacteria</taxon>
        <taxon>Pseudomonadati</taxon>
        <taxon>Pseudomonadota</taxon>
        <taxon>Alphaproteobacteria</taxon>
        <taxon>Rhodobacterales</taxon>
        <taxon>Roseobacteraceae</taxon>
        <taxon>Roseivivax</taxon>
    </lineage>
</organism>
<dbReference type="Gene3D" id="3.40.430.10">
    <property type="entry name" value="Dihydrofolate Reductase, subunit A"/>
    <property type="match status" value="1"/>
</dbReference>
<dbReference type="PANTHER" id="PTHR38011:SF2">
    <property type="entry name" value="BIFUNCTIONAL DEAMINASE-REDUCTASE DOMAIN PROTEIN"/>
    <property type="match status" value="1"/>
</dbReference>
<dbReference type="PANTHER" id="PTHR38011">
    <property type="entry name" value="DIHYDROFOLATE REDUCTASE FAMILY PROTEIN (AFU_ORTHOLOGUE AFUA_8G06820)"/>
    <property type="match status" value="1"/>
</dbReference>
<sequence length="232" mass="24849">MSDSWPVGKLSGVEAKVRVVILNFLSLDGVYQGPGSPDEDRSDGFERGGWFVPFVDASLEKRVEEWAASATGFLFGRRTYEEFSAIWPTITDPADRNAARLNSLPKYVAATSPVDATWGPATVFDHDVEAAVAALKQDGKGELQVHGSGRLGRSLLAANLVDELRIAIAPVIVGQGRKLFGDTQAPSGFNLLSEERTPSGLIMCRFENTGARTAGTYVRGQTNLSVTSATGD</sequence>
<dbReference type="RefSeq" id="WP_223163189.1">
    <property type="nucleotide sequence ID" value="NZ_FOMS01000021.1"/>
</dbReference>
<feature type="domain" description="Bacterial bifunctional deaminase-reductase C-terminal" evidence="1">
    <location>
        <begin position="20"/>
        <end position="197"/>
    </location>
</feature>
<dbReference type="SUPFAM" id="SSF53597">
    <property type="entry name" value="Dihydrofolate reductase-like"/>
    <property type="match status" value="1"/>
</dbReference>
<dbReference type="GO" id="GO:0009231">
    <property type="term" value="P:riboflavin biosynthetic process"/>
    <property type="evidence" value="ECO:0007669"/>
    <property type="project" value="InterPro"/>
</dbReference>
<dbReference type="GO" id="GO:0008703">
    <property type="term" value="F:5-amino-6-(5-phosphoribosylamino)uracil reductase activity"/>
    <property type="evidence" value="ECO:0007669"/>
    <property type="project" value="InterPro"/>
</dbReference>
<evidence type="ECO:0000313" key="2">
    <source>
        <dbReference type="EMBL" id="SFE89731.1"/>
    </source>
</evidence>
<dbReference type="Proteomes" id="UP000325289">
    <property type="component" value="Unassembled WGS sequence"/>
</dbReference>
<dbReference type="AlphaFoldDB" id="A0A1I2EB78"/>
<dbReference type="InterPro" id="IPR050765">
    <property type="entry name" value="Riboflavin_Biosynth_HTPR"/>
</dbReference>
<reference evidence="2 3" key="1">
    <citation type="submission" date="2016-10" db="EMBL/GenBank/DDBJ databases">
        <authorList>
            <person name="Varghese N."/>
            <person name="Submissions S."/>
        </authorList>
    </citation>
    <scope>NUCLEOTIDE SEQUENCE [LARGE SCALE GENOMIC DNA]</scope>
    <source>
        <strain evidence="3">YIM D21,KCTC 23444,ACCC 10710</strain>
    </source>
</reference>
<protein>
    <submittedName>
        <fullName evidence="2">RibD C-terminal domain-containing protein</fullName>
    </submittedName>
</protein>